<reference evidence="1 2" key="1">
    <citation type="submission" date="2019-02" db="EMBL/GenBank/DDBJ databases">
        <title>Deep-cultivation of Planctomycetes and their phenomic and genomic characterization uncovers novel biology.</title>
        <authorList>
            <person name="Wiegand S."/>
            <person name="Jogler M."/>
            <person name="Boedeker C."/>
            <person name="Pinto D."/>
            <person name="Vollmers J."/>
            <person name="Rivas-Marin E."/>
            <person name="Kohn T."/>
            <person name="Peeters S.H."/>
            <person name="Heuer A."/>
            <person name="Rast P."/>
            <person name="Oberbeckmann S."/>
            <person name="Bunk B."/>
            <person name="Jeske O."/>
            <person name="Meyerdierks A."/>
            <person name="Storesund J.E."/>
            <person name="Kallscheuer N."/>
            <person name="Luecker S."/>
            <person name="Lage O.M."/>
            <person name="Pohl T."/>
            <person name="Merkel B.J."/>
            <person name="Hornburger P."/>
            <person name="Mueller R.-W."/>
            <person name="Bruemmer F."/>
            <person name="Labrenz M."/>
            <person name="Spormann A.M."/>
            <person name="Op Den Camp H."/>
            <person name="Overmann J."/>
            <person name="Amann R."/>
            <person name="Jetten M.S.M."/>
            <person name="Mascher T."/>
            <person name="Medema M.H."/>
            <person name="Devos D.P."/>
            <person name="Kaster A.-K."/>
            <person name="Ovreas L."/>
            <person name="Rohde M."/>
            <person name="Galperin M.Y."/>
            <person name="Jogler C."/>
        </authorList>
    </citation>
    <scope>NUCLEOTIDE SEQUENCE [LARGE SCALE GENOMIC DNA]</scope>
    <source>
        <strain evidence="1 2">Pla22</strain>
    </source>
</reference>
<keyword evidence="2" id="KW-1185">Reference proteome</keyword>
<organism evidence="1 2">
    <name type="scientific">Rubripirellula amarantea</name>
    <dbReference type="NCBI Taxonomy" id="2527999"/>
    <lineage>
        <taxon>Bacteria</taxon>
        <taxon>Pseudomonadati</taxon>
        <taxon>Planctomycetota</taxon>
        <taxon>Planctomycetia</taxon>
        <taxon>Pirellulales</taxon>
        <taxon>Pirellulaceae</taxon>
        <taxon>Rubripirellula</taxon>
    </lineage>
</organism>
<name>A0A5C5WKD8_9BACT</name>
<evidence type="ECO:0000313" key="2">
    <source>
        <dbReference type="Proteomes" id="UP000316598"/>
    </source>
</evidence>
<dbReference type="EMBL" id="SJPI01000002">
    <property type="protein sequence ID" value="TWT50481.1"/>
    <property type="molecule type" value="Genomic_DNA"/>
</dbReference>
<sequence>MELTGKDCDDFFPENRCNNTCAEFVLYEFVYTAPDGQIYVIRETTMACADDGVVADVNLNSQTICSTQQVQAGDDPTLYFGCDSKLFDCGSYWECGFGCHLVEGTFECEGTWNGNQVFMNTVEPEAGTTGHCILRFPPEAV</sequence>
<dbReference type="Proteomes" id="UP000316598">
    <property type="component" value="Unassembled WGS sequence"/>
</dbReference>
<accession>A0A5C5WKD8</accession>
<gene>
    <name evidence="1" type="ORF">Pla22_32240</name>
</gene>
<dbReference type="AlphaFoldDB" id="A0A5C5WKD8"/>
<protein>
    <submittedName>
        <fullName evidence="1">Uncharacterized protein</fullName>
    </submittedName>
</protein>
<proteinExistence type="predicted"/>
<comment type="caution">
    <text evidence="1">The sequence shown here is derived from an EMBL/GenBank/DDBJ whole genome shotgun (WGS) entry which is preliminary data.</text>
</comment>
<evidence type="ECO:0000313" key="1">
    <source>
        <dbReference type="EMBL" id="TWT50481.1"/>
    </source>
</evidence>